<comment type="caution">
    <text evidence="2">The sequence shown here is derived from an EMBL/GenBank/DDBJ whole genome shotgun (WGS) entry which is preliminary data.</text>
</comment>
<sequence>MTGMIADGFRLRPFSQYCFPVLFAALHQRCSSLILYFTSQINDTDNSEWEKLAGAVKGQAKIAYWDTEQRGRPPALLGEIKGTPTIRFFKPKKQQKTKGSNAQKTVMDYNQERKAKDMKTFLEYSMPNYVERVSFPEDLAKAVAKADKFGLPKAILFPSKPKTSSVIKYLSTEFRRRLLLVEVVPTKKNESIMKEYGINADQLPALVIVKEGTEEQVVYEGKDFTRRKLERFLAEHAKSEPVYKPVDGSGEASEEKKKDKPVHTEF</sequence>
<reference evidence="2" key="1">
    <citation type="submission" date="2023-08" db="EMBL/GenBank/DDBJ databases">
        <authorList>
            <person name="Audoor S."/>
            <person name="Bilcke G."/>
        </authorList>
    </citation>
    <scope>NUCLEOTIDE SEQUENCE</scope>
</reference>
<evidence type="ECO:0000313" key="3">
    <source>
        <dbReference type="Proteomes" id="UP001295423"/>
    </source>
</evidence>
<evidence type="ECO:0008006" key="4">
    <source>
        <dbReference type="Google" id="ProtNLM"/>
    </source>
</evidence>
<evidence type="ECO:0000256" key="1">
    <source>
        <dbReference type="SAM" id="MobiDB-lite"/>
    </source>
</evidence>
<dbReference type="InterPro" id="IPR036249">
    <property type="entry name" value="Thioredoxin-like_sf"/>
</dbReference>
<evidence type="ECO:0000313" key="2">
    <source>
        <dbReference type="EMBL" id="CAJ1954835.1"/>
    </source>
</evidence>
<dbReference type="EMBL" id="CAKOGP040001870">
    <property type="protein sequence ID" value="CAJ1954835.1"/>
    <property type="molecule type" value="Genomic_DNA"/>
</dbReference>
<dbReference type="SUPFAM" id="SSF52833">
    <property type="entry name" value="Thioredoxin-like"/>
    <property type="match status" value="2"/>
</dbReference>
<gene>
    <name evidence="2" type="ORF">CYCCA115_LOCUS15427</name>
</gene>
<proteinExistence type="predicted"/>
<feature type="compositionally biased region" description="Basic and acidic residues" evidence="1">
    <location>
        <begin position="253"/>
        <end position="266"/>
    </location>
</feature>
<feature type="region of interest" description="Disordered" evidence="1">
    <location>
        <begin position="242"/>
        <end position="266"/>
    </location>
</feature>
<dbReference type="PANTHER" id="PTHR45815">
    <property type="entry name" value="PROTEIN DISULFIDE-ISOMERASE A6"/>
    <property type="match status" value="1"/>
</dbReference>
<dbReference type="GO" id="GO:0005788">
    <property type="term" value="C:endoplasmic reticulum lumen"/>
    <property type="evidence" value="ECO:0007669"/>
    <property type="project" value="TreeGrafter"/>
</dbReference>
<dbReference type="Gene3D" id="3.40.30.10">
    <property type="entry name" value="Glutaredoxin"/>
    <property type="match status" value="2"/>
</dbReference>
<accession>A0AAD2JJ58</accession>
<dbReference type="AlphaFoldDB" id="A0AAD2JJ58"/>
<dbReference type="Proteomes" id="UP001295423">
    <property type="component" value="Unassembled WGS sequence"/>
</dbReference>
<protein>
    <recommendedName>
        <fullName evidence="4">Thioredoxin domain-containing protein</fullName>
    </recommendedName>
</protein>
<dbReference type="GO" id="GO:0015035">
    <property type="term" value="F:protein-disulfide reductase activity"/>
    <property type="evidence" value="ECO:0007669"/>
    <property type="project" value="TreeGrafter"/>
</dbReference>
<keyword evidence="3" id="KW-1185">Reference proteome</keyword>
<name>A0AAD2JJ58_9STRA</name>
<dbReference type="GO" id="GO:0034976">
    <property type="term" value="P:response to endoplasmic reticulum stress"/>
    <property type="evidence" value="ECO:0007669"/>
    <property type="project" value="TreeGrafter"/>
</dbReference>
<organism evidence="2 3">
    <name type="scientific">Cylindrotheca closterium</name>
    <dbReference type="NCBI Taxonomy" id="2856"/>
    <lineage>
        <taxon>Eukaryota</taxon>
        <taxon>Sar</taxon>
        <taxon>Stramenopiles</taxon>
        <taxon>Ochrophyta</taxon>
        <taxon>Bacillariophyta</taxon>
        <taxon>Bacillariophyceae</taxon>
        <taxon>Bacillariophycidae</taxon>
        <taxon>Bacillariales</taxon>
        <taxon>Bacillariaceae</taxon>
        <taxon>Cylindrotheca</taxon>
    </lineage>
</organism>
<dbReference type="PANTHER" id="PTHR45815:SF3">
    <property type="entry name" value="PROTEIN DISULFIDE-ISOMERASE A6"/>
    <property type="match status" value="1"/>
</dbReference>